<keyword evidence="8" id="KW-1185">Reference proteome</keyword>
<evidence type="ECO:0000313" key="7">
    <source>
        <dbReference type="EMBL" id="CAL1530414.1"/>
    </source>
</evidence>
<evidence type="ECO:0000313" key="8">
    <source>
        <dbReference type="Proteomes" id="UP001497497"/>
    </source>
</evidence>
<evidence type="ECO:0000256" key="5">
    <source>
        <dbReference type="SAM" id="Phobius"/>
    </source>
</evidence>
<sequence length="353" mass="40503">MGVDILNNTLEKMSDLVMAPRKYNQLLSDDTRHWFELINLVVLSSALALFGIATNIINVLVFYRQGLNTTVNISFTGLAVSDLCSLVTLLWFNICENPYFAKSDVPMAASEFQHLTGGFPHACFTRITSWITTYIAAERCLCMAFPLRIKEIISPRKATAVIVTIYLWMMISLLPEYITVYIDWKWYPEVNKTLLGLKFTTDRHRVDGLSFLLYAVYMIISFFSVVVLTAILFSKLKRKIEWRHGKASSVKPSESLTRRDKKTMRMVVVIAGVLIVTFMPQVIIFTVGFIEPEFSVVGKYVNFFFMSWSFCFVFDAANSSVSIILYYTMSSKYRLTFHEIFSERSGSRCIKNK</sequence>
<dbReference type="Proteomes" id="UP001497497">
    <property type="component" value="Unassembled WGS sequence"/>
</dbReference>
<dbReference type="AlphaFoldDB" id="A0AAV2H9L5"/>
<evidence type="ECO:0000256" key="3">
    <source>
        <dbReference type="ARBA" id="ARBA00022989"/>
    </source>
</evidence>
<evidence type="ECO:0000256" key="2">
    <source>
        <dbReference type="ARBA" id="ARBA00022692"/>
    </source>
</evidence>
<feature type="transmembrane region" description="Helical" evidence="5">
    <location>
        <begin position="37"/>
        <end position="63"/>
    </location>
</feature>
<comment type="subcellular location">
    <subcellularLocation>
        <location evidence="1">Membrane</location>
    </subcellularLocation>
</comment>
<accession>A0AAV2H9L5</accession>
<protein>
    <recommendedName>
        <fullName evidence="6">G-protein coupled receptors family 1 profile domain-containing protein</fullName>
    </recommendedName>
</protein>
<dbReference type="InterPro" id="IPR000276">
    <property type="entry name" value="GPCR_Rhodpsn"/>
</dbReference>
<feature type="transmembrane region" description="Helical" evidence="5">
    <location>
        <begin position="158"/>
        <end position="178"/>
    </location>
</feature>
<dbReference type="InterPro" id="IPR052954">
    <property type="entry name" value="GPCR-Ligand_Int"/>
</dbReference>
<keyword evidence="2 5" id="KW-0812">Transmembrane</keyword>
<dbReference type="Pfam" id="PF10324">
    <property type="entry name" value="7TM_GPCR_Srw"/>
    <property type="match status" value="1"/>
</dbReference>
<dbReference type="GO" id="GO:0016020">
    <property type="term" value="C:membrane"/>
    <property type="evidence" value="ECO:0007669"/>
    <property type="project" value="UniProtKB-SubCell"/>
</dbReference>
<feature type="transmembrane region" description="Helical" evidence="5">
    <location>
        <begin position="211"/>
        <end position="233"/>
    </location>
</feature>
<dbReference type="PANTHER" id="PTHR46641:SF2">
    <property type="entry name" value="FMRFAMIDE RECEPTOR"/>
    <property type="match status" value="1"/>
</dbReference>
<dbReference type="SUPFAM" id="SSF81321">
    <property type="entry name" value="Family A G protein-coupled receptor-like"/>
    <property type="match status" value="1"/>
</dbReference>
<reference evidence="7 8" key="1">
    <citation type="submission" date="2024-04" db="EMBL/GenBank/DDBJ databases">
        <authorList>
            <consortium name="Genoscope - CEA"/>
            <person name="William W."/>
        </authorList>
    </citation>
    <scope>NUCLEOTIDE SEQUENCE [LARGE SCALE GENOMIC DNA]</scope>
</reference>
<feature type="transmembrane region" description="Helical" evidence="5">
    <location>
        <begin position="75"/>
        <end position="94"/>
    </location>
</feature>
<dbReference type="GO" id="GO:0008528">
    <property type="term" value="F:G protein-coupled peptide receptor activity"/>
    <property type="evidence" value="ECO:0007669"/>
    <property type="project" value="InterPro"/>
</dbReference>
<evidence type="ECO:0000259" key="6">
    <source>
        <dbReference type="PROSITE" id="PS50262"/>
    </source>
</evidence>
<dbReference type="InterPro" id="IPR017452">
    <property type="entry name" value="GPCR_Rhodpsn_7TM"/>
</dbReference>
<feature type="transmembrane region" description="Helical" evidence="5">
    <location>
        <begin position="302"/>
        <end position="327"/>
    </location>
</feature>
<comment type="caution">
    <text evidence="7">The sequence shown here is derived from an EMBL/GenBank/DDBJ whole genome shotgun (WGS) entry which is preliminary data.</text>
</comment>
<gene>
    <name evidence="7" type="ORF">GSLYS_00004547001</name>
</gene>
<dbReference type="Gene3D" id="1.20.1070.10">
    <property type="entry name" value="Rhodopsin 7-helix transmembrane proteins"/>
    <property type="match status" value="1"/>
</dbReference>
<proteinExistence type="predicted"/>
<keyword evidence="3 5" id="KW-1133">Transmembrane helix</keyword>
<dbReference type="PANTHER" id="PTHR46641">
    <property type="entry name" value="FMRFAMIDE RECEPTOR-RELATED"/>
    <property type="match status" value="1"/>
</dbReference>
<name>A0AAV2H9L5_LYMST</name>
<feature type="domain" description="G-protein coupled receptors family 1 profile" evidence="6">
    <location>
        <begin position="54"/>
        <end position="326"/>
    </location>
</feature>
<evidence type="ECO:0000256" key="4">
    <source>
        <dbReference type="ARBA" id="ARBA00023136"/>
    </source>
</evidence>
<evidence type="ECO:0000256" key="1">
    <source>
        <dbReference type="ARBA" id="ARBA00004370"/>
    </source>
</evidence>
<keyword evidence="4 5" id="KW-0472">Membrane</keyword>
<dbReference type="EMBL" id="CAXITT010000069">
    <property type="protein sequence ID" value="CAL1530414.1"/>
    <property type="molecule type" value="Genomic_DNA"/>
</dbReference>
<organism evidence="7 8">
    <name type="scientific">Lymnaea stagnalis</name>
    <name type="common">Great pond snail</name>
    <name type="synonym">Helix stagnalis</name>
    <dbReference type="NCBI Taxonomy" id="6523"/>
    <lineage>
        <taxon>Eukaryota</taxon>
        <taxon>Metazoa</taxon>
        <taxon>Spiralia</taxon>
        <taxon>Lophotrochozoa</taxon>
        <taxon>Mollusca</taxon>
        <taxon>Gastropoda</taxon>
        <taxon>Heterobranchia</taxon>
        <taxon>Euthyneura</taxon>
        <taxon>Panpulmonata</taxon>
        <taxon>Hygrophila</taxon>
        <taxon>Lymnaeoidea</taxon>
        <taxon>Lymnaeidae</taxon>
        <taxon>Lymnaea</taxon>
    </lineage>
</organism>
<dbReference type="PRINTS" id="PR00237">
    <property type="entry name" value="GPCRRHODOPSN"/>
</dbReference>
<dbReference type="InterPro" id="IPR019427">
    <property type="entry name" value="7TM_GPCR_serpentine_rcpt_Srw"/>
</dbReference>
<feature type="transmembrane region" description="Helical" evidence="5">
    <location>
        <begin position="266"/>
        <end position="290"/>
    </location>
</feature>
<dbReference type="PROSITE" id="PS50262">
    <property type="entry name" value="G_PROTEIN_RECEP_F1_2"/>
    <property type="match status" value="1"/>
</dbReference>